<dbReference type="PANTHER" id="PTHR36156">
    <property type="entry name" value="SLR2101 PROTEIN"/>
    <property type="match status" value="1"/>
</dbReference>
<reference evidence="3 4" key="1">
    <citation type="journal article" date="2012" name="J. Bacteriol.">
        <title>Complete genome sequence of the broad-host-range strain Sinorhizobium fredii USDA257.</title>
        <authorList>
            <person name="Schuldes J."/>
            <person name="Rodriguez Orbegoso M."/>
            <person name="Schmeisser C."/>
            <person name="Krishnan H.B."/>
            <person name="Daniel R."/>
            <person name="Streit W.R."/>
        </authorList>
    </citation>
    <scope>NUCLEOTIDE SEQUENCE [LARGE SCALE GENOMIC DNA]</scope>
    <source>
        <strain evidence="3 4">USDA 257</strain>
    </source>
</reference>
<dbReference type="Proteomes" id="UP000006180">
    <property type="component" value="Chromosome"/>
</dbReference>
<dbReference type="KEGG" id="sfd:USDA257_c49910"/>
<evidence type="ECO:0000313" key="3">
    <source>
        <dbReference type="EMBL" id="AFL53524.1"/>
    </source>
</evidence>
<feature type="region of interest" description="Disordered" evidence="1">
    <location>
        <begin position="40"/>
        <end position="64"/>
    </location>
</feature>
<proteinExistence type="predicted"/>
<dbReference type="HOGENOM" id="CLU_1239457_0_0_5"/>
<dbReference type="InterPro" id="IPR047142">
    <property type="entry name" value="OryJ/VirC-like"/>
</dbReference>
<dbReference type="Gene3D" id="2.60.120.10">
    <property type="entry name" value="Jelly Rolls"/>
    <property type="match status" value="1"/>
</dbReference>
<feature type="domain" description="Cupin type-2" evidence="2">
    <location>
        <begin position="159"/>
        <end position="215"/>
    </location>
</feature>
<dbReference type="EMBL" id="CP003563">
    <property type="protein sequence ID" value="AFL53524.1"/>
    <property type="molecule type" value="Genomic_DNA"/>
</dbReference>
<sequence length="223" mass="23707">MAAENWLASDTFMTNAPFSADDPFLVIAIEVRDRSRIRRVTQHDREPVDDDPLGDGTVPGNRRRYPGIVGSVTLKHTPGFVCAPIWTTAGVPSPPYDSTDPMASDGTLLQPAGGSTFLIVTFPPDAVMMSPDFRPDLAGPEHAAAAPGIAQTFEMDNPGMHTTPTMDYGIVLSGKITLELDDGATVNLGAGDSLVQHGTRHAWRNPNSEPATVAFVLIGAGTR</sequence>
<dbReference type="InterPro" id="IPR011051">
    <property type="entry name" value="RmlC_Cupin_sf"/>
</dbReference>
<organism evidence="3 4">
    <name type="scientific">Sinorhizobium fredii (strain USDA 257)</name>
    <dbReference type="NCBI Taxonomy" id="1185652"/>
    <lineage>
        <taxon>Bacteria</taxon>
        <taxon>Pseudomonadati</taxon>
        <taxon>Pseudomonadota</taxon>
        <taxon>Alphaproteobacteria</taxon>
        <taxon>Hyphomicrobiales</taxon>
        <taxon>Rhizobiaceae</taxon>
        <taxon>Sinorhizobium/Ensifer group</taxon>
        <taxon>Sinorhizobium</taxon>
    </lineage>
</organism>
<protein>
    <recommendedName>
        <fullName evidence="2">Cupin type-2 domain-containing protein</fullName>
    </recommendedName>
</protein>
<name>I3XCB8_SINF2</name>
<dbReference type="InterPro" id="IPR014710">
    <property type="entry name" value="RmlC-like_jellyroll"/>
</dbReference>
<evidence type="ECO:0000256" key="1">
    <source>
        <dbReference type="SAM" id="MobiDB-lite"/>
    </source>
</evidence>
<dbReference type="AlphaFoldDB" id="I3XCB8"/>
<gene>
    <name evidence="3" type="ORF">USDA257_c49910</name>
</gene>
<dbReference type="InterPro" id="IPR013096">
    <property type="entry name" value="Cupin_2"/>
</dbReference>
<dbReference type="CDD" id="cd02231">
    <property type="entry name" value="cupin_BLL6423-like"/>
    <property type="match status" value="1"/>
</dbReference>
<dbReference type="eggNOG" id="COG1917">
    <property type="taxonomic scope" value="Bacteria"/>
</dbReference>
<dbReference type="STRING" id="1185652.USDA257_c49910"/>
<dbReference type="PATRIC" id="fig|1185652.3.peg.5178"/>
<dbReference type="Pfam" id="PF07883">
    <property type="entry name" value="Cupin_2"/>
    <property type="match status" value="1"/>
</dbReference>
<dbReference type="PANTHER" id="PTHR36156:SF2">
    <property type="entry name" value="CUPIN TYPE-2 DOMAIN-CONTAINING PROTEIN"/>
    <property type="match status" value="1"/>
</dbReference>
<evidence type="ECO:0000313" key="4">
    <source>
        <dbReference type="Proteomes" id="UP000006180"/>
    </source>
</evidence>
<accession>I3XCB8</accession>
<dbReference type="SUPFAM" id="SSF51182">
    <property type="entry name" value="RmlC-like cupins"/>
    <property type="match status" value="1"/>
</dbReference>
<evidence type="ECO:0000259" key="2">
    <source>
        <dbReference type="Pfam" id="PF07883"/>
    </source>
</evidence>